<evidence type="ECO:0000256" key="2">
    <source>
        <dbReference type="SAM" id="MobiDB-lite"/>
    </source>
</evidence>
<sequence>MEVSIWCLVSRTVPPLHNTREKSAHTPNQQNDTISAIYLLLVRLAAPVAVLLRESSSSSHLLQFTFNLSSAMVDTRSTSDSSPASHQELAARIAQAQLDEINERRARDQRAAELSEERALELHNRELARLTAHGTPATATRQDDDEEGELSNLVTGATAKEDLRINPQGRS</sequence>
<accession>A0A6G1GIW6</accession>
<evidence type="ECO:0000313" key="4">
    <source>
        <dbReference type="Proteomes" id="UP000800041"/>
    </source>
</evidence>
<feature type="region of interest" description="Disordered" evidence="2">
    <location>
        <begin position="129"/>
        <end position="171"/>
    </location>
</feature>
<gene>
    <name evidence="3" type="ORF">K402DRAFT_275668</name>
</gene>
<keyword evidence="4" id="KW-1185">Reference proteome</keyword>
<dbReference type="EMBL" id="ML977230">
    <property type="protein sequence ID" value="KAF1980668.1"/>
    <property type="molecule type" value="Genomic_DNA"/>
</dbReference>
<reference evidence="3" key="1">
    <citation type="journal article" date="2020" name="Stud. Mycol.">
        <title>101 Dothideomycetes genomes: a test case for predicting lifestyles and emergence of pathogens.</title>
        <authorList>
            <person name="Haridas S."/>
            <person name="Albert R."/>
            <person name="Binder M."/>
            <person name="Bloem J."/>
            <person name="Labutti K."/>
            <person name="Salamov A."/>
            <person name="Andreopoulos B."/>
            <person name="Baker S."/>
            <person name="Barry K."/>
            <person name="Bills G."/>
            <person name="Bluhm B."/>
            <person name="Cannon C."/>
            <person name="Castanera R."/>
            <person name="Culley D."/>
            <person name="Daum C."/>
            <person name="Ezra D."/>
            <person name="Gonzalez J."/>
            <person name="Henrissat B."/>
            <person name="Kuo A."/>
            <person name="Liang C."/>
            <person name="Lipzen A."/>
            <person name="Lutzoni F."/>
            <person name="Magnuson J."/>
            <person name="Mondo S."/>
            <person name="Nolan M."/>
            <person name="Ohm R."/>
            <person name="Pangilinan J."/>
            <person name="Park H.-J."/>
            <person name="Ramirez L."/>
            <person name="Alfaro M."/>
            <person name="Sun H."/>
            <person name="Tritt A."/>
            <person name="Yoshinaga Y."/>
            <person name="Zwiers L.-H."/>
            <person name="Turgeon B."/>
            <person name="Goodwin S."/>
            <person name="Spatafora J."/>
            <person name="Crous P."/>
            <person name="Grigoriev I."/>
        </authorList>
    </citation>
    <scope>NUCLEOTIDE SEQUENCE</scope>
    <source>
        <strain evidence="3">CBS 113979</strain>
    </source>
</reference>
<evidence type="ECO:0000256" key="1">
    <source>
        <dbReference type="SAM" id="Coils"/>
    </source>
</evidence>
<feature type="coiled-coil region" evidence="1">
    <location>
        <begin position="91"/>
        <end position="118"/>
    </location>
</feature>
<proteinExistence type="predicted"/>
<protein>
    <submittedName>
        <fullName evidence="3">Uncharacterized protein</fullName>
    </submittedName>
</protein>
<keyword evidence="1" id="KW-0175">Coiled coil</keyword>
<organism evidence="3 4">
    <name type="scientific">Aulographum hederae CBS 113979</name>
    <dbReference type="NCBI Taxonomy" id="1176131"/>
    <lineage>
        <taxon>Eukaryota</taxon>
        <taxon>Fungi</taxon>
        <taxon>Dikarya</taxon>
        <taxon>Ascomycota</taxon>
        <taxon>Pezizomycotina</taxon>
        <taxon>Dothideomycetes</taxon>
        <taxon>Pleosporomycetidae</taxon>
        <taxon>Aulographales</taxon>
        <taxon>Aulographaceae</taxon>
    </lineage>
</organism>
<dbReference type="AlphaFoldDB" id="A0A6G1GIW6"/>
<dbReference type="Proteomes" id="UP000800041">
    <property type="component" value="Unassembled WGS sequence"/>
</dbReference>
<name>A0A6G1GIW6_9PEZI</name>
<evidence type="ECO:0000313" key="3">
    <source>
        <dbReference type="EMBL" id="KAF1980668.1"/>
    </source>
</evidence>